<dbReference type="GO" id="GO:0004527">
    <property type="term" value="F:exonuclease activity"/>
    <property type="evidence" value="ECO:0007669"/>
    <property type="project" value="UniProtKB-KW"/>
</dbReference>
<keyword evidence="1" id="KW-0378">Hydrolase</keyword>
<dbReference type="InterPro" id="IPR027417">
    <property type="entry name" value="P-loop_NTPase"/>
</dbReference>
<dbReference type="Gene3D" id="3.40.50.300">
    <property type="entry name" value="P-loop containing nucleotide triphosphate hydrolases"/>
    <property type="match status" value="1"/>
</dbReference>
<keyword evidence="1" id="KW-0540">Nuclease</keyword>
<dbReference type="Proteomes" id="UP000029109">
    <property type="component" value="Unassembled WGS sequence"/>
</dbReference>
<dbReference type="AlphaFoldDB" id="A0A7V8HRG5"/>
<dbReference type="GO" id="GO:0004386">
    <property type="term" value="F:helicase activity"/>
    <property type="evidence" value="ECO:0007669"/>
    <property type="project" value="UniProtKB-KW"/>
</dbReference>
<evidence type="ECO:0000313" key="2">
    <source>
        <dbReference type="Proteomes" id="UP000029109"/>
    </source>
</evidence>
<keyword evidence="1" id="KW-0347">Helicase</keyword>
<keyword evidence="1" id="KW-0269">Exonuclease</keyword>
<name>A0A7V8HRG5_9BIFI</name>
<protein>
    <submittedName>
        <fullName evidence="1">ATP-dependent exonuclase V beta subunit, helicase and exonuclease domain-containing</fullName>
    </submittedName>
</protein>
<dbReference type="SUPFAM" id="SSF52540">
    <property type="entry name" value="P-loop containing nucleoside triphosphate hydrolases"/>
    <property type="match status" value="1"/>
</dbReference>
<dbReference type="EMBL" id="JGZJ01000002">
    <property type="protein sequence ID" value="KFI84038.1"/>
    <property type="molecule type" value="Genomic_DNA"/>
</dbReference>
<sequence length="375" mass="41927">MNDAVVAVAGWGKTEELANAVAREPNPERTLVLTYTETNQREDTLRIFQKTAGAKRHASVTGWKAFQLHDIVRPYLPLLYPSIRLRGLSIRDVDLDKRPGGVARYLTRDGDAYPSLLGKLTLDVIDSSKGAAIRRLECLYDSIYIDEAQDLRGNDLCVLERLLKSNISVHIFLDPRQSTLSTAEKDRKYKKNYPNAEVIKLYREWEGKGLLDIRYENETHRSIAPIAALSDIIVGDELGFGPTVSAVEPRGRHDGIYIIAKSDLDRYVSEYGATLLALQKSEKYGISDSMNFRKSKGMTRDDVVIVTTGPIEKFLTSGTALKPVSVCSFYVAVTRARYSVALAVENPHKTMAGIERSSLLNELDIRLLAYPSDKE</sequence>
<evidence type="ECO:0000313" key="1">
    <source>
        <dbReference type="EMBL" id="KFI84038.1"/>
    </source>
</evidence>
<comment type="caution">
    <text evidence="1">The sequence shown here is derived from an EMBL/GenBank/DDBJ whole genome shotgun (WGS) entry which is preliminary data.</text>
</comment>
<proteinExistence type="predicted"/>
<gene>
    <name evidence="1" type="ORF">BPULL_1797</name>
</gene>
<accession>A0A7V8HRG5</accession>
<keyword evidence="1" id="KW-0067">ATP-binding</keyword>
<organism evidence="1 2">
    <name type="scientific">Bifidobacterium pullorum</name>
    <dbReference type="NCBI Taxonomy" id="78448"/>
    <lineage>
        <taxon>Bacteria</taxon>
        <taxon>Bacillati</taxon>
        <taxon>Actinomycetota</taxon>
        <taxon>Actinomycetes</taxon>
        <taxon>Bifidobacteriales</taxon>
        <taxon>Bifidobacteriaceae</taxon>
        <taxon>Bifidobacterium</taxon>
    </lineage>
</organism>
<keyword evidence="1" id="KW-0547">Nucleotide-binding</keyword>
<reference evidence="1 2" key="1">
    <citation type="submission" date="2014-03" db="EMBL/GenBank/DDBJ databases">
        <title>Genomics of Bifidobacteria.</title>
        <authorList>
            <person name="Ventura M."/>
            <person name="Milani C."/>
            <person name="Lugli G.A."/>
        </authorList>
    </citation>
    <scope>NUCLEOTIDE SEQUENCE [LARGE SCALE GENOMIC DNA]</scope>
    <source>
        <strain evidence="1 2">LMG 21816</strain>
    </source>
</reference>